<gene>
    <name evidence="8" type="primary">prkC_10</name>
    <name evidence="8" type="ORF">Poly24_25360</name>
</gene>
<evidence type="ECO:0000256" key="2">
    <source>
        <dbReference type="ARBA" id="ARBA00022741"/>
    </source>
</evidence>
<dbReference type="Gene3D" id="1.10.510.10">
    <property type="entry name" value="Transferase(Phosphotransferase) domain 1"/>
    <property type="match status" value="2"/>
</dbReference>
<sequence>MTVHHIPCGEFANESERLAVERVKFELGKAPGTRDWIILSNLPHSVTTQAVPDDVDLIVIGPSGLHVIEVKHWDAAYTSNFNNTVVYEADKLANKLRKIASKLKKVSIDAGFLAGKFLLTRGNVSWKSNRPKVHGSTFFGLKESAELLEIGLRETLSDDEVQKVCQILQPLTRVALKGEVRHIATARNLERFGPASDRFHRVYRGEHIRTRDKIVLHLYDLSASDDEKSDDIARRHFETLHKLQKSAHVPRLMDSYQEVPQYPGELMYFSIVDPCAPTLEKRAGDSRWDVKSRILFCCQAVQALAELHASSLRDAQFVHRQISPGSLLVGANEQPIFTDFNLARISGSMTLSPNAKLDQRDAEFAAPEAIAQGIGGADQRSDIYSLCKTLSTLFVQNESDDAIKALLKLEAGMTEEPSKRSTLAELTQALSAGDSEKTSEPGLQTTKLAARYWSEGDLVAFNSQQYRIAGKIGSGSFGSTFKVIQVQDDQDVGIFAGKVMFEEESGLRSLDAYRRVRSHTDKPHLATVFELANQWEDDRFVALLKWVEGSTLQNWIGLPVLYAEELGEDPIAVVGRWIASSCEGLGSLHRAGLVHGDISPKNILEHAGDVTLVDFDFVLKQGEPIWSGGTALYTPEEQVQGKPASSSHDIYALAATMFHVMFDREPFWYGGQKHRENGLNWEQLDRVAWGWIPDFLDKATSANGEQRFASAMQALKWIKERTSQDDSADSTKEVENDELQETTEKQKLADDAGNDESDAVTRTPNRVPWLAELLSTYPGSPRGGIETRGLDSAFAHQTYVETTLEANLLEEIKSRKVQLVILCGNAGDGKTAFLQHLSVKLGLGKQNSSERVATGSAMGLSVKINLDGAASFKRKTADELMNDLFEPFQQGPSEKPRVHLVAVNDGRLLQWAEDYEGEHGETPLTDWIIETLIGEYVPEQPMEHIRLVNLNERSLVGDARKLPQTDEDKATWSPSTEFFNALLDRMVGVDKSEELWSPCRTCSAASRCTAWNSVQTLIGIGSGDADIAANVRQRLASALQAVHQRGQVHVTTRELRGALSYIFFGIHYCDDLHESPELEPSHYWDRAFAADSIMRQGELLAELQRLDPAYGANPTVDRYLRSHDPVVDPMKPPKFPHQKTLISKRRRGYFEWLEEQAENVTGEANSVALFQSESLRQFREVAILSHEEKRQLTRRLCYGISRLEQLPHVVLLRGNVVPLKVMPRTPIETTFWVEKPLDRFSLEVDEAGNNGGVEWLANGLVLRYRYRDDRDEELRLGSDLFGLLLELADGYQIMDAANDDIFTNLSIFTQRLAQEDEREVFAWNPSQPSDVLRMGVRMNEGVQQMFFEPVGAAVDAEKDLANV</sequence>
<dbReference type="PROSITE" id="PS00107">
    <property type="entry name" value="PROTEIN_KINASE_ATP"/>
    <property type="match status" value="1"/>
</dbReference>
<dbReference type="Pfam" id="PF08378">
    <property type="entry name" value="NERD"/>
    <property type="match status" value="1"/>
</dbReference>
<dbReference type="GO" id="GO:0005524">
    <property type="term" value="F:ATP binding"/>
    <property type="evidence" value="ECO:0007669"/>
    <property type="project" value="UniProtKB-UniRule"/>
</dbReference>
<keyword evidence="3 8" id="KW-0418">Kinase</keyword>
<keyword evidence="2 5" id="KW-0547">Nucleotide-binding</keyword>
<dbReference type="Proteomes" id="UP000315082">
    <property type="component" value="Chromosome"/>
</dbReference>
<protein>
    <submittedName>
        <fullName evidence="8">Serine/threonine-protein kinase PrkC</fullName>
        <ecNumber evidence="8">2.7.11.1</ecNumber>
    </submittedName>
</protein>
<reference evidence="8 9" key="1">
    <citation type="submission" date="2019-02" db="EMBL/GenBank/DDBJ databases">
        <title>Deep-cultivation of Planctomycetes and their phenomic and genomic characterization uncovers novel biology.</title>
        <authorList>
            <person name="Wiegand S."/>
            <person name="Jogler M."/>
            <person name="Boedeker C."/>
            <person name="Pinto D."/>
            <person name="Vollmers J."/>
            <person name="Rivas-Marin E."/>
            <person name="Kohn T."/>
            <person name="Peeters S.H."/>
            <person name="Heuer A."/>
            <person name="Rast P."/>
            <person name="Oberbeckmann S."/>
            <person name="Bunk B."/>
            <person name="Jeske O."/>
            <person name="Meyerdierks A."/>
            <person name="Storesund J.E."/>
            <person name="Kallscheuer N."/>
            <person name="Luecker S."/>
            <person name="Lage O.M."/>
            <person name="Pohl T."/>
            <person name="Merkel B.J."/>
            <person name="Hornburger P."/>
            <person name="Mueller R.-W."/>
            <person name="Bruemmer F."/>
            <person name="Labrenz M."/>
            <person name="Spormann A.M."/>
            <person name="Op den Camp H."/>
            <person name="Overmann J."/>
            <person name="Amann R."/>
            <person name="Jetten M.S.M."/>
            <person name="Mascher T."/>
            <person name="Medema M.H."/>
            <person name="Devos D.P."/>
            <person name="Kaster A.-K."/>
            <person name="Ovreas L."/>
            <person name="Rohde M."/>
            <person name="Galperin M.Y."/>
            <person name="Jogler C."/>
        </authorList>
    </citation>
    <scope>NUCLEOTIDE SEQUENCE [LARGE SCALE GENOMIC DNA]</scope>
    <source>
        <strain evidence="8 9">Poly24</strain>
    </source>
</reference>
<dbReference type="InterPro" id="IPR017441">
    <property type="entry name" value="Protein_kinase_ATP_BS"/>
</dbReference>
<feature type="domain" description="Protein kinase" evidence="7">
    <location>
        <begin position="466"/>
        <end position="718"/>
    </location>
</feature>
<feature type="binding site" evidence="5">
    <location>
        <position position="498"/>
    </location>
    <ligand>
        <name>ATP</name>
        <dbReference type="ChEBI" id="CHEBI:30616"/>
    </ligand>
</feature>
<evidence type="ECO:0000256" key="3">
    <source>
        <dbReference type="ARBA" id="ARBA00022777"/>
    </source>
</evidence>
<dbReference type="Pfam" id="PF00069">
    <property type="entry name" value="Pkinase"/>
    <property type="match status" value="1"/>
</dbReference>
<dbReference type="EC" id="2.7.11.1" evidence="8"/>
<feature type="domain" description="Protein kinase" evidence="7">
    <location>
        <begin position="188"/>
        <end position="449"/>
    </location>
</feature>
<evidence type="ECO:0000256" key="5">
    <source>
        <dbReference type="PROSITE-ProRule" id="PRU10141"/>
    </source>
</evidence>
<evidence type="ECO:0000313" key="8">
    <source>
        <dbReference type="EMBL" id="QDV68823.1"/>
    </source>
</evidence>
<keyword evidence="9" id="KW-1185">Reference proteome</keyword>
<evidence type="ECO:0000256" key="1">
    <source>
        <dbReference type="ARBA" id="ARBA00022679"/>
    </source>
</evidence>
<organism evidence="8 9">
    <name type="scientific">Rosistilla carotiformis</name>
    <dbReference type="NCBI Taxonomy" id="2528017"/>
    <lineage>
        <taxon>Bacteria</taxon>
        <taxon>Pseudomonadati</taxon>
        <taxon>Planctomycetota</taxon>
        <taxon>Planctomycetia</taxon>
        <taxon>Pirellulales</taxon>
        <taxon>Pirellulaceae</taxon>
        <taxon>Rosistilla</taxon>
    </lineage>
</organism>
<dbReference type="SUPFAM" id="SSF56112">
    <property type="entry name" value="Protein kinase-like (PK-like)"/>
    <property type="match status" value="2"/>
</dbReference>
<name>A0A518JTF4_9BACT</name>
<evidence type="ECO:0000256" key="6">
    <source>
        <dbReference type="SAM" id="MobiDB-lite"/>
    </source>
</evidence>
<dbReference type="OrthoDB" id="9801841at2"/>
<evidence type="ECO:0000259" key="7">
    <source>
        <dbReference type="PROSITE" id="PS50011"/>
    </source>
</evidence>
<dbReference type="PROSITE" id="PS50011">
    <property type="entry name" value="PROTEIN_KINASE_DOM"/>
    <property type="match status" value="2"/>
</dbReference>
<accession>A0A518JTF4</accession>
<dbReference type="SMART" id="SM00220">
    <property type="entry name" value="S_TKc"/>
    <property type="match status" value="1"/>
</dbReference>
<evidence type="ECO:0000313" key="9">
    <source>
        <dbReference type="Proteomes" id="UP000315082"/>
    </source>
</evidence>
<keyword evidence="1 8" id="KW-0808">Transferase</keyword>
<dbReference type="RefSeq" id="WP_145095310.1">
    <property type="nucleotide sequence ID" value="NZ_CP036348.1"/>
</dbReference>
<proteinExistence type="predicted"/>
<dbReference type="InterPro" id="IPR011528">
    <property type="entry name" value="NERD"/>
</dbReference>
<dbReference type="PANTHER" id="PTHR43289:SF6">
    <property type="entry name" value="SERINE_THREONINE-PROTEIN KINASE NEKL-3"/>
    <property type="match status" value="1"/>
</dbReference>
<feature type="compositionally biased region" description="Basic and acidic residues" evidence="6">
    <location>
        <begin position="721"/>
        <end position="734"/>
    </location>
</feature>
<dbReference type="KEGG" id="rcf:Poly24_25360"/>
<dbReference type="PANTHER" id="PTHR43289">
    <property type="entry name" value="MITOGEN-ACTIVATED PROTEIN KINASE KINASE KINASE 20-RELATED"/>
    <property type="match status" value="1"/>
</dbReference>
<dbReference type="InterPro" id="IPR000719">
    <property type="entry name" value="Prot_kinase_dom"/>
</dbReference>
<dbReference type="InterPro" id="IPR011009">
    <property type="entry name" value="Kinase-like_dom_sf"/>
</dbReference>
<feature type="region of interest" description="Disordered" evidence="6">
    <location>
        <begin position="721"/>
        <end position="764"/>
    </location>
</feature>
<evidence type="ECO:0000256" key="4">
    <source>
        <dbReference type="ARBA" id="ARBA00022840"/>
    </source>
</evidence>
<dbReference type="GO" id="GO:0004674">
    <property type="term" value="F:protein serine/threonine kinase activity"/>
    <property type="evidence" value="ECO:0007669"/>
    <property type="project" value="UniProtKB-EC"/>
</dbReference>
<dbReference type="EMBL" id="CP036348">
    <property type="protein sequence ID" value="QDV68823.1"/>
    <property type="molecule type" value="Genomic_DNA"/>
</dbReference>
<keyword evidence="4 5" id="KW-0067">ATP-binding</keyword>